<keyword evidence="8" id="KW-1185">Reference proteome</keyword>
<dbReference type="Proteomes" id="UP000001489">
    <property type="component" value="Chromosome"/>
</dbReference>
<evidence type="ECO:0000256" key="6">
    <source>
        <dbReference type="SAM" id="Phobius"/>
    </source>
</evidence>
<protein>
    <submittedName>
        <fullName evidence="7">VblB6 protein</fullName>
    </submittedName>
</protein>
<dbReference type="eggNOG" id="COG3704">
    <property type="taxonomic scope" value="Bacteria"/>
</dbReference>
<proteinExistence type="inferred from homology"/>
<comment type="subcellular location">
    <subcellularLocation>
        <location evidence="1">Membrane</location>
        <topology evidence="1">Multi-pass membrane protein</topology>
    </subcellularLocation>
</comment>
<evidence type="ECO:0000256" key="2">
    <source>
        <dbReference type="ARBA" id="ARBA00007802"/>
    </source>
</evidence>
<dbReference type="GO" id="GO:0016020">
    <property type="term" value="C:membrane"/>
    <property type="evidence" value="ECO:0007669"/>
    <property type="project" value="UniProtKB-SubCell"/>
</dbReference>
<dbReference type="GO" id="GO:0030255">
    <property type="term" value="P:protein secretion by the type IV secretion system"/>
    <property type="evidence" value="ECO:0007669"/>
    <property type="project" value="InterPro"/>
</dbReference>
<keyword evidence="4 6" id="KW-1133">Transmembrane helix</keyword>
<feature type="transmembrane region" description="Helical" evidence="6">
    <location>
        <begin position="63"/>
        <end position="89"/>
    </location>
</feature>
<dbReference type="AlphaFoldDB" id="C6AAH6"/>
<dbReference type="KEGG" id="bgr:Bgr_18050"/>
<feature type="transmembrane region" description="Helical" evidence="6">
    <location>
        <begin position="174"/>
        <end position="194"/>
    </location>
</feature>
<gene>
    <name evidence="7" type="primary">vblB6</name>
    <name evidence="7" type="ordered locus">Bgr_18050</name>
</gene>
<dbReference type="InterPro" id="IPR007688">
    <property type="entry name" value="Conjugal_tfr_TrbL/VirB6"/>
</dbReference>
<evidence type="ECO:0000256" key="4">
    <source>
        <dbReference type="ARBA" id="ARBA00022989"/>
    </source>
</evidence>
<evidence type="ECO:0000313" key="7">
    <source>
        <dbReference type="EMBL" id="ACS51915.1"/>
    </source>
</evidence>
<dbReference type="HOGENOM" id="CLU_065797_1_0_5"/>
<comment type="similarity">
    <text evidence="2">Belongs to the TrbL/VirB6 family.</text>
</comment>
<evidence type="ECO:0000256" key="1">
    <source>
        <dbReference type="ARBA" id="ARBA00004141"/>
    </source>
</evidence>
<dbReference type="RefSeq" id="WP_015856927.1">
    <property type="nucleotide sequence ID" value="NC_012846.1"/>
</dbReference>
<dbReference type="EMBL" id="CP001562">
    <property type="protein sequence ID" value="ACS51915.1"/>
    <property type="molecule type" value="Genomic_DNA"/>
</dbReference>
<dbReference type="Pfam" id="PF04610">
    <property type="entry name" value="TrbL"/>
    <property type="match status" value="1"/>
</dbReference>
<keyword evidence="5 6" id="KW-0472">Membrane</keyword>
<evidence type="ECO:0000256" key="5">
    <source>
        <dbReference type="ARBA" id="ARBA00023136"/>
    </source>
</evidence>
<feature type="transmembrane region" description="Helical" evidence="6">
    <location>
        <begin position="145"/>
        <end position="167"/>
    </location>
</feature>
<dbReference type="STRING" id="634504.Bgr_18050"/>
<name>C6AAH6_BARGA</name>
<dbReference type="OrthoDB" id="7854576at2"/>
<reference evidence="7 8" key="1">
    <citation type="journal article" date="2009" name="PLoS Genet.">
        <title>Run-off replication of host-adaptability genes is associated with gene transfer agents in the genome of mouse-infecting Bartonella grahamii.</title>
        <authorList>
            <person name="Berglund E.C."/>
            <person name="Frank A.C."/>
            <person name="Calteau A."/>
            <person name="Vinnere Pettersson O."/>
            <person name="Granberg F."/>
            <person name="Eriksson A.-S."/>
            <person name="Naeslund K."/>
            <person name="Holmberg M."/>
            <person name="Lindroos H."/>
            <person name="Andersson S.G."/>
        </authorList>
    </citation>
    <scope>NUCLEOTIDE SEQUENCE [LARGE SCALE GENOMIC DNA]</scope>
    <source>
        <strain evidence="8">as4aup</strain>
    </source>
</reference>
<evidence type="ECO:0000313" key="8">
    <source>
        <dbReference type="Proteomes" id="UP000001489"/>
    </source>
</evidence>
<organism evidence="7 8">
    <name type="scientific">Bartonella grahamii (strain as4aup)</name>
    <dbReference type="NCBI Taxonomy" id="634504"/>
    <lineage>
        <taxon>Bacteria</taxon>
        <taxon>Pseudomonadati</taxon>
        <taxon>Pseudomonadota</taxon>
        <taxon>Alphaproteobacteria</taxon>
        <taxon>Hyphomicrobiales</taxon>
        <taxon>Bartonellaceae</taxon>
        <taxon>Bartonella</taxon>
    </lineage>
</organism>
<sequence>MAFENVTVFTQMDSVVIASLEKIMTKTINNLSSGLSAPLKASCTIYIIFMGYNIIYGRFSVPLWEFIATAFKLGIIVALATNTALYNAWVRDIFFNDLPNAIANVTQGAAHSDQNIWDNMLRQAGAHVFDASEQYTGWTETGKFLATWLAGFCCLVNAILMSAIGFIVSMFAKLGLFLVLSIGPLFISLGLFSPTRRFTEAWLGQVANFIILQVLVVLLGGMYVNLATTIFSGNLEDIMLSLINFSAVGFGGIYLFIKLPDIASALASGGASLTSAITGTQRAGKEAFRAAKFAGNTIMKGVKKLASLLAKA</sequence>
<keyword evidence="3 6" id="KW-0812">Transmembrane</keyword>
<feature type="transmembrane region" description="Helical" evidence="6">
    <location>
        <begin position="37"/>
        <end position="56"/>
    </location>
</feature>
<accession>C6AAH6</accession>
<feature type="transmembrane region" description="Helical" evidence="6">
    <location>
        <begin position="238"/>
        <end position="257"/>
    </location>
</feature>
<feature type="transmembrane region" description="Helical" evidence="6">
    <location>
        <begin position="206"/>
        <end position="226"/>
    </location>
</feature>
<evidence type="ECO:0000256" key="3">
    <source>
        <dbReference type="ARBA" id="ARBA00022692"/>
    </source>
</evidence>